<dbReference type="RefSeq" id="WP_345460956.1">
    <property type="nucleotide sequence ID" value="NZ_BAABKG010000004.1"/>
</dbReference>
<evidence type="ECO:0000256" key="1">
    <source>
        <dbReference type="ARBA" id="ARBA00004141"/>
    </source>
</evidence>
<keyword evidence="3 6" id="KW-1133">Transmembrane helix</keyword>
<feature type="transmembrane region" description="Helical" evidence="6">
    <location>
        <begin position="136"/>
        <end position="158"/>
    </location>
</feature>
<dbReference type="Pfam" id="PF01061">
    <property type="entry name" value="ABC2_membrane"/>
    <property type="match status" value="1"/>
</dbReference>
<dbReference type="PROSITE" id="PS51012">
    <property type="entry name" value="ABC_TM2"/>
    <property type="match status" value="1"/>
</dbReference>
<sequence>MTFLRQSFIVWRRQMRMSLRNPVWVVVGMLQPVLYLVLFAPLLGPIAKSIGYDNAYIFFVPGLLVQLGTFGALFAGFALIGEKREGVVESERVTPANRTALLVGRLGRDVTQLFAQVLILVVLGFAMGLRAPVGGVAIGCALTLLIGTACAAASNALAMGTSREDLMAPIVNTVMMPVLLLSGILLPMSIGSAWLQRISDLMPIRYVVDAVRGAFSGEAGVSTVLTGTGWAVGLCVLALWWGTAAFRKEQA</sequence>
<organism evidence="8 9">
    <name type="scientific">Nocardioides marinquilinus</name>
    <dbReference type="NCBI Taxonomy" id="1210400"/>
    <lineage>
        <taxon>Bacteria</taxon>
        <taxon>Bacillati</taxon>
        <taxon>Actinomycetota</taxon>
        <taxon>Actinomycetes</taxon>
        <taxon>Propionibacteriales</taxon>
        <taxon>Nocardioidaceae</taxon>
        <taxon>Nocardioides</taxon>
    </lineage>
</organism>
<dbReference type="InterPro" id="IPR051784">
    <property type="entry name" value="Nod_factor_ABC_transporter"/>
</dbReference>
<name>A0ABP9PX28_9ACTN</name>
<dbReference type="Proteomes" id="UP001500221">
    <property type="component" value="Unassembled WGS sequence"/>
</dbReference>
<protein>
    <recommendedName>
        <fullName evidence="6">Transport permease protein</fullName>
    </recommendedName>
</protein>
<dbReference type="PIRSF" id="PIRSF006648">
    <property type="entry name" value="DrrB"/>
    <property type="match status" value="1"/>
</dbReference>
<comment type="subcellular location">
    <subcellularLocation>
        <location evidence="6">Cell membrane</location>
        <topology evidence="6">Multi-pass membrane protein</topology>
    </subcellularLocation>
    <subcellularLocation>
        <location evidence="1">Membrane</location>
        <topology evidence="1">Multi-pass membrane protein</topology>
    </subcellularLocation>
</comment>
<evidence type="ECO:0000256" key="5">
    <source>
        <dbReference type="ARBA" id="ARBA00023251"/>
    </source>
</evidence>
<evidence type="ECO:0000313" key="8">
    <source>
        <dbReference type="EMBL" id="GAA5152475.1"/>
    </source>
</evidence>
<comment type="caution">
    <text evidence="8">The sequence shown here is derived from an EMBL/GenBank/DDBJ whole genome shotgun (WGS) entry which is preliminary data.</text>
</comment>
<feature type="transmembrane region" description="Helical" evidence="6">
    <location>
        <begin position="21"/>
        <end position="43"/>
    </location>
</feature>
<evidence type="ECO:0000256" key="3">
    <source>
        <dbReference type="ARBA" id="ARBA00022989"/>
    </source>
</evidence>
<proteinExistence type="inferred from homology"/>
<dbReference type="EMBL" id="BAABKG010000004">
    <property type="protein sequence ID" value="GAA5152475.1"/>
    <property type="molecule type" value="Genomic_DNA"/>
</dbReference>
<keyword evidence="5" id="KW-0046">Antibiotic resistance</keyword>
<feature type="transmembrane region" description="Helical" evidence="6">
    <location>
        <begin position="227"/>
        <end position="246"/>
    </location>
</feature>
<dbReference type="InterPro" id="IPR013525">
    <property type="entry name" value="ABC2_TM"/>
</dbReference>
<keyword evidence="6" id="KW-0813">Transport</keyword>
<keyword evidence="9" id="KW-1185">Reference proteome</keyword>
<keyword evidence="4 6" id="KW-0472">Membrane</keyword>
<evidence type="ECO:0000313" key="9">
    <source>
        <dbReference type="Proteomes" id="UP001500221"/>
    </source>
</evidence>
<feature type="transmembrane region" description="Helical" evidence="6">
    <location>
        <begin position="113"/>
        <end position="130"/>
    </location>
</feature>
<dbReference type="PANTHER" id="PTHR43229:SF2">
    <property type="entry name" value="NODULATION PROTEIN J"/>
    <property type="match status" value="1"/>
</dbReference>
<gene>
    <name evidence="8" type="ORF">GCM10023340_32860</name>
</gene>
<comment type="similarity">
    <text evidence="6">Belongs to the ABC-2 integral membrane protein family.</text>
</comment>
<evidence type="ECO:0000259" key="7">
    <source>
        <dbReference type="PROSITE" id="PS51012"/>
    </source>
</evidence>
<evidence type="ECO:0000256" key="2">
    <source>
        <dbReference type="ARBA" id="ARBA00022692"/>
    </source>
</evidence>
<reference evidence="9" key="1">
    <citation type="journal article" date="2019" name="Int. J. Syst. Evol. Microbiol.">
        <title>The Global Catalogue of Microorganisms (GCM) 10K type strain sequencing project: providing services to taxonomists for standard genome sequencing and annotation.</title>
        <authorList>
            <consortium name="The Broad Institute Genomics Platform"/>
            <consortium name="The Broad Institute Genome Sequencing Center for Infectious Disease"/>
            <person name="Wu L."/>
            <person name="Ma J."/>
        </authorList>
    </citation>
    <scope>NUCLEOTIDE SEQUENCE [LARGE SCALE GENOMIC DNA]</scope>
    <source>
        <strain evidence="9">JCM 18459</strain>
    </source>
</reference>
<dbReference type="InterPro" id="IPR000412">
    <property type="entry name" value="ABC_2_transport"/>
</dbReference>
<dbReference type="InterPro" id="IPR047817">
    <property type="entry name" value="ABC2_TM_bact-type"/>
</dbReference>
<keyword evidence="2 6" id="KW-0812">Transmembrane</keyword>
<accession>A0ABP9PX28</accession>
<feature type="transmembrane region" description="Helical" evidence="6">
    <location>
        <begin position="170"/>
        <end position="195"/>
    </location>
</feature>
<feature type="domain" description="ABC transmembrane type-2" evidence="7">
    <location>
        <begin position="23"/>
        <end position="249"/>
    </location>
</feature>
<feature type="transmembrane region" description="Helical" evidence="6">
    <location>
        <begin position="55"/>
        <end position="80"/>
    </location>
</feature>
<keyword evidence="6" id="KW-1003">Cell membrane</keyword>
<evidence type="ECO:0000256" key="6">
    <source>
        <dbReference type="RuleBase" id="RU361157"/>
    </source>
</evidence>
<dbReference type="PANTHER" id="PTHR43229">
    <property type="entry name" value="NODULATION PROTEIN J"/>
    <property type="match status" value="1"/>
</dbReference>
<evidence type="ECO:0000256" key="4">
    <source>
        <dbReference type="ARBA" id="ARBA00023136"/>
    </source>
</evidence>